<accession>A0AAX6EMC4</accession>
<sequence>MLGFCGKPAKCSFGKQVHSTGDNLLLLHPHLPPLLLFPPLSANDLLAYELTLALSKMGAMGDGASQHPHKF</sequence>
<protein>
    <submittedName>
        <fullName evidence="1">Oligouridylate-binding protein 1B</fullName>
    </submittedName>
</protein>
<evidence type="ECO:0000313" key="1">
    <source>
        <dbReference type="EMBL" id="KAJ6805079.1"/>
    </source>
</evidence>
<keyword evidence="2" id="KW-1185">Reference proteome</keyword>
<proteinExistence type="predicted"/>
<name>A0AAX6EMC4_IRIPA</name>
<evidence type="ECO:0000313" key="2">
    <source>
        <dbReference type="Proteomes" id="UP001140949"/>
    </source>
</evidence>
<dbReference type="AlphaFoldDB" id="A0AAX6EMC4"/>
<dbReference type="Proteomes" id="UP001140949">
    <property type="component" value="Unassembled WGS sequence"/>
</dbReference>
<organism evidence="1 2">
    <name type="scientific">Iris pallida</name>
    <name type="common">Sweet iris</name>
    <dbReference type="NCBI Taxonomy" id="29817"/>
    <lineage>
        <taxon>Eukaryota</taxon>
        <taxon>Viridiplantae</taxon>
        <taxon>Streptophyta</taxon>
        <taxon>Embryophyta</taxon>
        <taxon>Tracheophyta</taxon>
        <taxon>Spermatophyta</taxon>
        <taxon>Magnoliopsida</taxon>
        <taxon>Liliopsida</taxon>
        <taxon>Asparagales</taxon>
        <taxon>Iridaceae</taxon>
        <taxon>Iridoideae</taxon>
        <taxon>Irideae</taxon>
        <taxon>Iris</taxon>
    </lineage>
</organism>
<comment type="caution">
    <text evidence="1">The sequence shown here is derived from an EMBL/GenBank/DDBJ whole genome shotgun (WGS) entry which is preliminary data.</text>
</comment>
<reference evidence="1" key="2">
    <citation type="submission" date="2023-04" db="EMBL/GenBank/DDBJ databases">
        <authorList>
            <person name="Bruccoleri R.E."/>
            <person name="Oakeley E.J."/>
            <person name="Faust A.-M."/>
            <person name="Dessus-Babus S."/>
            <person name="Altorfer M."/>
            <person name="Burckhardt D."/>
            <person name="Oertli M."/>
            <person name="Naumann U."/>
            <person name="Petersen F."/>
            <person name="Wong J."/>
        </authorList>
    </citation>
    <scope>NUCLEOTIDE SEQUENCE</scope>
    <source>
        <strain evidence="1">GSM-AAB239-AS_SAM_17_03QT</strain>
        <tissue evidence="1">Leaf</tissue>
    </source>
</reference>
<dbReference type="EMBL" id="JANAVB010035619">
    <property type="protein sequence ID" value="KAJ6805079.1"/>
    <property type="molecule type" value="Genomic_DNA"/>
</dbReference>
<reference evidence="1" key="1">
    <citation type="journal article" date="2023" name="GigaByte">
        <title>Genome assembly of the bearded iris, Iris pallida Lam.</title>
        <authorList>
            <person name="Bruccoleri R.E."/>
            <person name="Oakeley E.J."/>
            <person name="Faust A.M.E."/>
            <person name="Altorfer M."/>
            <person name="Dessus-Babus S."/>
            <person name="Burckhardt D."/>
            <person name="Oertli M."/>
            <person name="Naumann U."/>
            <person name="Petersen F."/>
            <person name="Wong J."/>
        </authorList>
    </citation>
    <scope>NUCLEOTIDE SEQUENCE</scope>
    <source>
        <strain evidence="1">GSM-AAB239-AS_SAM_17_03QT</strain>
    </source>
</reference>
<gene>
    <name evidence="1" type="ORF">M6B38_182065</name>
</gene>